<accession>A0AAW3MCL5</accession>
<dbReference type="AlphaFoldDB" id="A0AAW3MCL5"/>
<sequence length="115" mass="13550">MKHRIVFRGEESSLSWDILHVYPKQEELTIQMTGQDSAHEFSVTFNQYDAFIRNFARVHESLYGEVVFEQGVIRLRLRYDRLGRVFISWSNGQASHQFRSDQSYLSETLAQLGVY</sequence>
<gene>
    <name evidence="1" type="ORF">RSA11_09085</name>
</gene>
<dbReference type="RefSeq" id="WP_058713692.1">
    <property type="nucleotide sequence ID" value="NZ_LDQV01000021.1"/>
</dbReference>
<dbReference type="EMBL" id="LDQV01000021">
    <property type="protein sequence ID" value="KTR26723.1"/>
    <property type="molecule type" value="Genomic_DNA"/>
</dbReference>
<reference evidence="1 2" key="1">
    <citation type="journal article" date="2016" name="Front. Microbiol.">
        <title>Genomic Resource of Rice Seed Associated Bacteria.</title>
        <authorList>
            <person name="Midha S."/>
            <person name="Bansal K."/>
            <person name="Sharma S."/>
            <person name="Kumar N."/>
            <person name="Patil P.P."/>
            <person name="Chaudhry V."/>
            <person name="Patil P.B."/>
        </authorList>
    </citation>
    <scope>NUCLEOTIDE SEQUENCE [LARGE SCALE GENOMIC DNA]</scope>
    <source>
        <strain evidence="1 2">RSA11</strain>
    </source>
</reference>
<comment type="caution">
    <text evidence="1">The sequence shown here is derived from an EMBL/GenBank/DDBJ whole genome shotgun (WGS) entry which is preliminary data.</text>
</comment>
<name>A0AAW3MCL5_9BACL</name>
<evidence type="ECO:0000313" key="2">
    <source>
        <dbReference type="Proteomes" id="UP000072605"/>
    </source>
</evidence>
<protein>
    <submittedName>
        <fullName evidence="1">Uncharacterized protein</fullName>
    </submittedName>
</protein>
<proteinExistence type="predicted"/>
<dbReference type="Proteomes" id="UP000072605">
    <property type="component" value="Unassembled WGS sequence"/>
</dbReference>
<evidence type="ECO:0000313" key="1">
    <source>
        <dbReference type="EMBL" id="KTR26723.1"/>
    </source>
</evidence>
<organism evidence="1 2">
    <name type="scientific">Exiguobacterium indicum</name>
    <dbReference type="NCBI Taxonomy" id="296995"/>
    <lineage>
        <taxon>Bacteria</taxon>
        <taxon>Bacillati</taxon>
        <taxon>Bacillota</taxon>
        <taxon>Bacilli</taxon>
        <taxon>Bacillales</taxon>
        <taxon>Bacillales Family XII. Incertae Sedis</taxon>
        <taxon>Exiguobacterium</taxon>
    </lineage>
</organism>